<feature type="domain" description="Peptidase C14 caspase" evidence="2">
    <location>
        <begin position="11"/>
        <end position="328"/>
    </location>
</feature>
<organism evidence="3 4">
    <name type="scientific">Paxillus involutus ATCC 200175</name>
    <dbReference type="NCBI Taxonomy" id="664439"/>
    <lineage>
        <taxon>Eukaryota</taxon>
        <taxon>Fungi</taxon>
        <taxon>Dikarya</taxon>
        <taxon>Basidiomycota</taxon>
        <taxon>Agaricomycotina</taxon>
        <taxon>Agaricomycetes</taxon>
        <taxon>Agaricomycetidae</taxon>
        <taxon>Boletales</taxon>
        <taxon>Paxilineae</taxon>
        <taxon>Paxillaceae</taxon>
        <taxon>Paxillus</taxon>
    </lineage>
</organism>
<dbReference type="GO" id="GO:0006508">
    <property type="term" value="P:proteolysis"/>
    <property type="evidence" value="ECO:0007669"/>
    <property type="project" value="InterPro"/>
</dbReference>
<reference evidence="4" key="2">
    <citation type="submission" date="2015-01" db="EMBL/GenBank/DDBJ databases">
        <title>Evolutionary Origins and Diversification of the Mycorrhizal Mutualists.</title>
        <authorList>
            <consortium name="DOE Joint Genome Institute"/>
            <consortium name="Mycorrhizal Genomics Consortium"/>
            <person name="Kohler A."/>
            <person name="Kuo A."/>
            <person name="Nagy L.G."/>
            <person name="Floudas D."/>
            <person name="Copeland A."/>
            <person name="Barry K.W."/>
            <person name="Cichocki N."/>
            <person name="Veneault-Fourrey C."/>
            <person name="LaButti K."/>
            <person name="Lindquist E.A."/>
            <person name="Lipzen A."/>
            <person name="Lundell T."/>
            <person name="Morin E."/>
            <person name="Murat C."/>
            <person name="Riley R."/>
            <person name="Ohm R."/>
            <person name="Sun H."/>
            <person name="Tunlid A."/>
            <person name="Henrissat B."/>
            <person name="Grigoriev I.V."/>
            <person name="Hibbett D.S."/>
            <person name="Martin F."/>
        </authorList>
    </citation>
    <scope>NUCLEOTIDE SEQUENCE [LARGE SCALE GENOMIC DNA]</scope>
    <source>
        <strain evidence="4">ATCC 200175</strain>
    </source>
</reference>
<keyword evidence="4" id="KW-1185">Reference proteome</keyword>
<sequence length="344" mass="39028">MSTSDKPMGKKRALLIAVRHVRGIPEQHTTGLVNLPWAHRDAKNLKDRLIASHGYEAEDVILMLDNKDHEKYLWPTYKNILEQMDRLVRDALEDSQFFFYYSGHALQEHCPDAEEADGQDEEIVAADGKPILDDLLHIRLIGPLETVKGSKLFALFDCCHSETLLDLQQGNGPNTYSKEWTVDIGQVFKAVATAIVHLMRLSKKHCKRVQYCPPIPREGGSLSDTLTSDTDLKNVASVKVGEEAQNLSVICLSACRDHQYAHDDDERKMTFTKYFLKAIVDGAGSNMSWEELRNELKGGVEEVRAHYQEYNKKIGEEPSSLINWTQEPKYSTTPHTDLTKKVDF</sequence>
<dbReference type="PANTHER" id="PTHR48104">
    <property type="entry name" value="METACASPASE-4"/>
    <property type="match status" value="1"/>
</dbReference>
<proteinExistence type="inferred from homology"/>
<dbReference type="HOGENOM" id="CLU_029389_6_0_1"/>
<dbReference type="PANTHER" id="PTHR48104:SF30">
    <property type="entry name" value="METACASPASE-1"/>
    <property type="match status" value="1"/>
</dbReference>
<dbReference type="AlphaFoldDB" id="A0A0C9SSG8"/>
<accession>A0A0C9SSG8</accession>
<dbReference type="Pfam" id="PF00656">
    <property type="entry name" value="Peptidase_C14"/>
    <property type="match status" value="1"/>
</dbReference>
<dbReference type="OrthoDB" id="3223806at2759"/>
<name>A0A0C9SSG8_PAXIN</name>
<dbReference type="InterPro" id="IPR050452">
    <property type="entry name" value="Metacaspase"/>
</dbReference>
<comment type="similarity">
    <text evidence="1">Belongs to the peptidase C14B family.</text>
</comment>
<protein>
    <submittedName>
        <fullName evidence="3">Unplaced genomic scaffold PAXINscaffold_63, whole genome shotgun sequence</fullName>
    </submittedName>
</protein>
<dbReference type="EMBL" id="KN819385">
    <property type="protein sequence ID" value="KIJ11199.1"/>
    <property type="molecule type" value="Genomic_DNA"/>
</dbReference>
<gene>
    <name evidence="3" type="ORF">PAXINDRAFT_171884</name>
</gene>
<dbReference type="GO" id="GO:0004197">
    <property type="term" value="F:cysteine-type endopeptidase activity"/>
    <property type="evidence" value="ECO:0007669"/>
    <property type="project" value="InterPro"/>
</dbReference>
<dbReference type="InterPro" id="IPR011600">
    <property type="entry name" value="Pept_C14_caspase"/>
</dbReference>
<dbReference type="Proteomes" id="UP000053647">
    <property type="component" value="Unassembled WGS sequence"/>
</dbReference>
<evidence type="ECO:0000313" key="4">
    <source>
        <dbReference type="Proteomes" id="UP000053647"/>
    </source>
</evidence>
<reference evidence="3 4" key="1">
    <citation type="submission" date="2014-06" db="EMBL/GenBank/DDBJ databases">
        <authorList>
            <consortium name="DOE Joint Genome Institute"/>
            <person name="Kuo A."/>
            <person name="Kohler A."/>
            <person name="Nagy L.G."/>
            <person name="Floudas D."/>
            <person name="Copeland A."/>
            <person name="Barry K.W."/>
            <person name="Cichocki N."/>
            <person name="Veneault-Fourrey C."/>
            <person name="LaButti K."/>
            <person name="Lindquist E.A."/>
            <person name="Lipzen A."/>
            <person name="Lundell T."/>
            <person name="Morin E."/>
            <person name="Murat C."/>
            <person name="Sun H."/>
            <person name="Tunlid A."/>
            <person name="Henrissat B."/>
            <person name="Grigoriev I.V."/>
            <person name="Hibbett D.S."/>
            <person name="Martin F."/>
            <person name="Nordberg H.P."/>
            <person name="Cantor M.N."/>
            <person name="Hua S.X."/>
        </authorList>
    </citation>
    <scope>NUCLEOTIDE SEQUENCE [LARGE SCALE GENOMIC DNA]</scope>
    <source>
        <strain evidence="3 4">ATCC 200175</strain>
    </source>
</reference>
<dbReference type="Gene3D" id="3.40.50.1460">
    <property type="match status" value="1"/>
</dbReference>
<evidence type="ECO:0000313" key="3">
    <source>
        <dbReference type="EMBL" id="KIJ11199.1"/>
    </source>
</evidence>
<evidence type="ECO:0000259" key="2">
    <source>
        <dbReference type="Pfam" id="PF00656"/>
    </source>
</evidence>
<dbReference type="GO" id="GO:0005737">
    <property type="term" value="C:cytoplasm"/>
    <property type="evidence" value="ECO:0007669"/>
    <property type="project" value="TreeGrafter"/>
</dbReference>
<evidence type="ECO:0000256" key="1">
    <source>
        <dbReference type="ARBA" id="ARBA00009005"/>
    </source>
</evidence>